<evidence type="ECO:0000313" key="1">
    <source>
        <dbReference type="EMBL" id="KAH9677226.1"/>
    </source>
</evidence>
<reference evidence="2" key="1">
    <citation type="journal article" date="2023" name="Hortic. Res.">
        <title>A chromosome-level phased genome enabling allele-level studies in sweet orange: a case study on citrus Huanglongbing tolerance.</title>
        <authorList>
            <person name="Wu B."/>
            <person name="Yu Q."/>
            <person name="Deng Z."/>
            <person name="Duan Y."/>
            <person name="Luo F."/>
            <person name="Gmitter F. Jr."/>
        </authorList>
    </citation>
    <scope>NUCLEOTIDE SEQUENCE [LARGE SCALE GENOMIC DNA]</scope>
    <source>
        <strain evidence="2">cv. Valencia</strain>
    </source>
</reference>
<dbReference type="Proteomes" id="UP000829398">
    <property type="component" value="Chromosome 9"/>
</dbReference>
<keyword evidence="2" id="KW-1185">Reference proteome</keyword>
<sequence length="705" mass="81380">MLPFNALHRPKVLCIWFLNALVPFLRLFERSRKWDLEQGTAGRVTGEPRNGTNSVSVKFQRDENSGVKINGIIGLPGRWFCTVIKHLLYIKKLIDPRGPSGSLVCLIFCVIAIFLDPLFFYIPVTNDDKKCLRLDKNLGIAAIVLRSVFDVFYTIYIIFNLHSDVFASSSLIHKEENSKKFARKNLLHFFLIDLLAILPLPQVVILIIMPTMRGSKFLDAMKLLKFLVFFQYVPRVIRIYPLFTKATRNSSKLDEATWAKAVFNLLLYLLAAHVFGALWYFFSIERETVCWKSACRKHAGCNHGSFYCDDHSGDYTFLNEFCPIKPQNTKIFDFGIFHDALESGIVEMTDFPQKLLHCFFWGLQSLSCLGQNLNTSTYIWEDFFAILITISGLMLFLFLIGNMQIYLQSKTIRSEEMRLKVREIEQRISFQKLSGNLQQQIKKYQQYIWRETKGVDVENLISNLPRDLRRNIKRELCLDLLKKVEEFKKLDEATLDALCDCVKPAFFIERAHIVREDYPIDEMLFVVQGKLWNYTSKSRASGSARFNNHRDNDNKSKKDHLKDGDFCGEELVAWAMDDPSSSNLPISTRTIQALTKVEAFALMADDLKNVFINHQLCTYSELNWKNLMTQAARVIQDAWRRYHTRRNSTRSTGEIDSSLQVAISQGASLLNALQGINFPNRTPQYLPQPQGETETIVEEPEFNIT</sequence>
<evidence type="ECO:0000313" key="2">
    <source>
        <dbReference type="Proteomes" id="UP000829398"/>
    </source>
</evidence>
<proteinExistence type="predicted"/>
<comment type="caution">
    <text evidence="1">The sequence shown here is derived from an EMBL/GenBank/DDBJ whole genome shotgun (WGS) entry which is preliminary data.</text>
</comment>
<dbReference type="EMBL" id="CM039178">
    <property type="protein sequence ID" value="KAH9677226.1"/>
    <property type="molecule type" value="Genomic_DNA"/>
</dbReference>
<organism evidence="1 2">
    <name type="scientific">Citrus sinensis</name>
    <name type="common">Sweet orange</name>
    <name type="synonym">Citrus aurantium var. sinensis</name>
    <dbReference type="NCBI Taxonomy" id="2711"/>
    <lineage>
        <taxon>Eukaryota</taxon>
        <taxon>Viridiplantae</taxon>
        <taxon>Streptophyta</taxon>
        <taxon>Embryophyta</taxon>
        <taxon>Tracheophyta</taxon>
        <taxon>Spermatophyta</taxon>
        <taxon>Magnoliopsida</taxon>
        <taxon>eudicotyledons</taxon>
        <taxon>Gunneridae</taxon>
        <taxon>Pentapetalae</taxon>
        <taxon>rosids</taxon>
        <taxon>malvids</taxon>
        <taxon>Sapindales</taxon>
        <taxon>Rutaceae</taxon>
        <taxon>Aurantioideae</taxon>
        <taxon>Citrus</taxon>
    </lineage>
</organism>
<name>A0ACB8HSE7_CITSI</name>
<accession>A0ACB8HSE7</accession>
<gene>
    <name evidence="1" type="ORF">KPL71_025313</name>
</gene>
<protein>
    <submittedName>
        <fullName evidence="1">Cyclic nucleotide-gated ion channel 1</fullName>
    </submittedName>
</protein>